<dbReference type="PANTHER" id="PTHR47659">
    <property type="entry name" value="ZN(II)2CYS6 TRANSCRIPTION FACTOR (EUROFUNG)-RELATED"/>
    <property type="match status" value="1"/>
</dbReference>
<feature type="region of interest" description="Disordered" evidence="8">
    <location>
        <begin position="1"/>
        <end position="43"/>
    </location>
</feature>
<protein>
    <recommendedName>
        <fullName evidence="7">Transcription activator of gluconeogenesis ERT1</fullName>
    </recommendedName>
</protein>
<evidence type="ECO:0000256" key="8">
    <source>
        <dbReference type="SAM" id="MobiDB-lite"/>
    </source>
</evidence>
<evidence type="ECO:0000256" key="3">
    <source>
        <dbReference type="ARBA" id="ARBA00023015"/>
    </source>
</evidence>
<accession>A0ABR3JXC8</accession>
<evidence type="ECO:0000256" key="1">
    <source>
        <dbReference type="ARBA" id="ARBA00022723"/>
    </source>
</evidence>
<evidence type="ECO:0000313" key="11">
    <source>
        <dbReference type="Proteomes" id="UP001556367"/>
    </source>
</evidence>
<feature type="compositionally biased region" description="Basic and acidic residues" evidence="8">
    <location>
        <begin position="340"/>
        <end position="358"/>
    </location>
</feature>
<dbReference type="InterPro" id="IPR001138">
    <property type="entry name" value="Zn2Cys6_DnaBD"/>
</dbReference>
<feature type="compositionally biased region" description="Polar residues" evidence="8">
    <location>
        <begin position="314"/>
        <end position="325"/>
    </location>
</feature>
<dbReference type="InterPro" id="IPR036864">
    <property type="entry name" value="Zn2-C6_fun-type_DNA-bd_sf"/>
</dbReference>
<comment type="caution">
    <text evidence="10">The sequence shown here is derived from an EMBL/GenBank/DDBJ whole genome shotgun (WGS) entry which is preliminary data.</text>
</comment>
<dbReference type="Gene3D" id="4.10.240.10">
    <property type="entry name" value="Zn(2)-C6 fungal-type DNA-binding domain"/>
    <property type="match status" value="1"/>
</dbReference>
<dbReference type="CDD" id="cd00067">
    <property type="entry name" value="GAL4"/>
    <property type="match status" value="1"/>
</dbReference>
<feature type="region of interest" description="Disordered" evidence="8">
    <location>
        <begin position="290"/>
        <end position="396"/>
    </location>
</feature>
<proteinExistence type="predicted"/>
<keyword evidence="3" id="KW-0805">Transcription regulation</keyword>
<evidence type="ECO:0000256" key="5">
    <source>
        <dbReference type="ARBA" id="ARBA00023163"/>
    </source>
</evidence>
<keyword evidence="11" id="KW-1185">Reference proteome</keyword>
<feature type="region of interest" description="Disordered" evidence="8">
    <location>
        <begin position="180"/>
        <end position="216"/>
    </location>
</feature>
<dbReference type="SMART" id="SM00066">
    <property type="entry name" value="GAL4"/>
    <property type="match status" value="1"/>
</dbReference>
<dbReference type="InterPro" id="IPR050335">
    <property type="entry name" value="ERT1_acuK_gluconeogen_tf"/>
</dbReference>
<keyword evidence="1" id="KW-0479">Metal-binding</keyword>
<organism evidence="10 11">
    <name type="scientific">Hohenbuehelia grisea</name>
    <dbReference type="NCBI Taxonomy" id="104357"/>
    <lineage>
        <taxon>Eukaryota</taxon>
        <taxon>Fungi</taxon>
        <taxon>Dikarya</taxon>
        <taxon>Basidiomycota</taxon>
        <taxon>Agaricomycotina</taxon>
        <taxon>Agaricomycetes</taxon>
        <taxon>Agaricomycetidae</taxon>
        <taxon>Agaricales</taxon>
        <taxon>Pleurotineae</taxon>
        <taxon>Pleurotaceae</taxon>
        <taxon>Hohenbuehelia</taxon>
    </lineage>
</organism>
<keyword evidence="5" id="KW-0804">Transcription</keyword>
<reference evidence="11" key="1">
    <citation type="submission" date="2024-06" db="EMBL/GenBank/DDBJ databases">
        <title>Multi-omics analyses provide insights into the biosynthesis of the anticancer antibiotic pleurotin in Hohenbuehelia grisea.</title>
        <authorList>
            <person name="Weaver J.A."/>
            <person name="Alberti F."/>
        </authorList>
    </citation>
    <scope>NUCLEOTIDE SEQUENCE [LARGE SCALE GENOMIC DNA]</scope>
    <source>
        <strain evidence="11">T-177</strain>
    </source>
</reference>
<keyword evidence="6" id="KW-0539">Nucleus</keyword>
<sequence>MATEQAKAPAPAQPQEHVYSHPPPGMIPYPHFSPASFPPPPPPGTYPHPAPFFTYAAGPHDPAHPDPAGAAPPPYVYPYAPGMMYAYPPPPPAQGYTAPPASAPAPPASPTQRAKRKQVKMACTNCAAACKRCDESRPCERCVKYGIATTCVDGTRKERKKGIKRGPYKRKNKNTIVESASFTGPDGDAEWQPAGAPPQTNGTNPTSPASTPNIAPAAPMQAIHPAFTVPPEGYYPVFYPNGFPAPHAPVPHEGDAVNGHPPPVMPFFVPAGFPPFSAYPPPPHPMYAAPPAVHPQATVNPSATAPGSPKKGSDGSTEAQVNGATVNGKKRPRSSAGKAGDAKAKRNKAREAKSKADGDSTVAENGTGVGDHGDGAAGEEDQTEEVVSDDAAESGN</sequence>
<evidence type="ECO:0000259" key="9">
    <source>
        <dbReference type="PROSITE" id="PS50048"/>
    </source>
</evidence>
<feature type="domain" description="Zn(2)-C6 fungal-type" evidence="9">
    <location>
        <begin position="122"/>
        <end position="153"/>
    </location>
</feature>
<dbReference type="SUPFAM" id="SSF57701">
    <property type="entry name" value="Zn2/Cys6 DNA-binding domain"/>
    <property type="match status" value="1"/>
</dbReference>
<evidence type="ECO:0000256" key="4">
    <source>
        <dbReference type="ARBA" id="ARBA00023125"/>
    </source>
</evidence>
<dbReference type="Proteomes" id="UP001556367">
    <property type="component" value="Unassembled WGS sequence"/>
</dbReference>
<feature type="compositionally biased region" description="Polar residues" evidence="8">
    <location>
        <begin position="198"/>
        <end position="213"/>
    </location>
</feature>
<gene>
    <name evidence="10" type="ORF">HGRIS_011820</name>
</gene>
<evidence type="ECO:0000256" key="2">
    <source>
        <dbReference type="ARBA" id="ARBA00022833"/>
    </source>
</evidence>
<keyword evidence="4" id="KW-0238">DNA-binding</keyword>
<dbReference type="PROSITE" id="PS50048">
    <property type="entry name" value="ZN2_CY6_FUNGAL_2"/>
    <property type="match status" value="1"/>
</dbReference>
<evidence type="ECO:0000256" key="6">
    <source>
        <dbReference type="ARBA" id="ARBA00023242"/>
    </source>
</evidence>
<name>A0ABR3JXC8_9AGAR</name>
<feature type="compositionally biased region" description="Acidic residues" evidence="8">
    <location>
        <begin position="377"/>
        <end position="396"/>
    </location>
</feature>
<keyword evidence="2" id="KW-0862">Zinc</keyword>
<feature type="compositionally biased region" description="Low complexity" evidence="8">
    <location>
        <begin position="1"/>
        <end position="15"/>
    </location>
</feature>
<dbReference type="PANTHER" id="PTHR47659:SF7">
    <property type="entry name" value="FUNGAL TRANSCRIPTIONAL REGULATORY PROTEIN, N-TERMINAL DOMAIN-CONTAINING PROTEIN"/>
    <property type="match status" value="1"/>
</dbReference>
<evidence type="ECO:0000256" key="7">
    <source>
        <dbReference type="ARBA" id="ARBA00040903"/>
    </source>
</evidence>
<evidence type="ECO:0000313" key="10">
    <source>
        <dbReference type="EMBL" id="KAL0960186.1"/>
    </source>
</evidence>
<dbReference type="EMBL" id="JASNQZ010000002">
    <property type="protein sequence ID" value="KAL0960186.1"/>
    <property type="molecule type" value="Genomic_DNA"/>
</dbReference>